<evidence type="ECO:0000256" key="1">
    <source>
        <dbReference type="PROSITE-ProRule" id="PRU00175"/>
    </source>
</evidence>
<keyword evidence="1" id="KW-0863">Zinc-finger</keyword>
<sequence>MIDIILKIDSFGQSIRDWRAEIYPWIVFHYYTWILPIVYIVMLIIHCSDDHCLSFSTLIYPTLSIMIVPHIIVVLALFLYVISSVLECLESVLFGTNCITSHITRIKHALNQSVDKIRSRTLFQSPHIDTPIRYQDYTYEYLSHTEMNGVFKIYSPSKGPAEKCLVCESGFGSRFEHGSRVKIKMLNCGHYFHSGCIDFWLNKYPSCPYHSLDSLGCHQLPINDRKCSNNFWKSLSYLLFSLSVAQLVVVIIYQSEQYSILAAKKSFPWLAICTNYLNGLLLFMNGCYSFNIGWKLFLESDRDFRKKNMQFVIGLISVIEIIIATICFAGHNSFGFSPEETIIYSLCVIIFYGFYGAIATLIAWAIIAFICWLLFENIYDAFKIRRCGVILPLNLVNNYFALHSIKQCGKCTEFYNDHIFSDSMHMILKCGHFLHKQCYTEGENQCRHHMCTTFATKSNSSPIMIYQ</sequence>
<dbReference type="Gene3D" id="3.30.40.10">
    <property type="entry name" value="Zinc/RING finger domain, C3HC4 (zinc finger)"/>
    <property type="match status" value="1"/>
</dbReference>
<dbReference type="PROSITE" id="PS50089">
    <property type="entry name" value="ZF_RING_2"/>
    <property type="match status" value="1"/>
</dbReference>
<dbReference type="InterPro" id="IPR013083">
    <property type="entry name" value="Znf_RING/FYVE/PHD"/>
</dbReference>
<reference evidence="4" key="1">
    <citation type="submission" date="2018-10" db="EMBL/GenBank/DDBJ databases">
        <title>Hidden diversity of soil giant viruses.</title>
        <authorList>
            <person name="Schulz F."/>
            <person name="Alteio L."/>
            <person name="Goudeau D."/>
            <person name="Ryan E.M."/>
            <person name="Malmstrom R.R."/>
            <person name="Blanchard J."/>
            <person name="Woyke T."/>
        </authorList>
    </citation>
    <scope>NUCLEOTIDE SEQUENCE</scope>
    <source>
        <strain evidence="4">HYV1</strain>
    </source>
</reference>
<name>A0A3G5A9X4_9VIRU</name>
<feature type="transmembrane region" description="Helical" evidence="2">
    <location>
        <begin position="311"/>
        <end position="331"/>
    </location>
</feature>
<keyword evidence="2" id="KW-0472">Membrane</keyword>
<dbReference type="GO" id="GO:0008270">
    <property type="term" value="F:zinc ion binding"/>
    <property type="evidence" value="ECO:0007669"/>
    <property type="project" value="UniProtKB-KW"/>
</dbReference>
<organism evidence="4">
    <name type="scientific">Hyperionvirus sp</name>
    <dbReference type="NCBI Taxonomy" id="2487770"/>
    <lineage>
        <taxon>Viruses</taxon>
        <taxon>Varidnaviria</taxon>
        <taxon>Bamfordvirae</taxon>
        <taxon>Nucleocytoviricota</taxon>
        <taxon>Megaviricetes</taxon>
        <taxon>Imitervirales</taxon>
        <taxon>Mimiviridae</taxon>
        <taxon>Klosneuvirinae</taxon>
    </lineage>
</organism>
<evidence type="ECO:0000256" key="2">
    <source>
        <dbReference type="SAM" id="Phobius"/>
    </source>
</evidence>
<proteinExistence type="predicted"/>
<dbReference type="SMART" id="SM00184">
    <property type="entry name" value="RING"/>
    <property type="match status" value="2"/>
</dbReference>
<feature type="domain" description="RING-type" evidence="3">
    <location>
        <begin position="164"/>
        <end position="211"/>
    </location>
</feature>
<feature type="transmembrane region" description="Helical" evidence="2">
    <location>
        <begin position="343"/>
        <end position="375"/>
    </location>
</feature>
<dbReference type="InterPro" id="IPR001841">
    <property type="entry name" value="Znf_RING"/>
</dbReference>
<gene>
    <name evidence="4" type="ORF">Hyperionvirus16_10</name>
</gene>
<dbReference type="Pfam" id="PF13639">
    <property type="entry name" value="zf-RING_2"/>
    <property type="match status" value="1"/>
</dbReference>
<feature type="transmembrane region" description="Helical" evidence="2">
    <location>
        <begin position="235"/>
        <end position="255"/>
    </location>
</feature>
<feature type="transmembrane region" description="Helical" evidence="2">
    <location>
        <begin position="58"/>
        <end position="82"/>
    </location>
</feature>
<keyword evidence="2" id="KW-1133">Transmembrane helix</keyword>
<dbReference type="SUPFAM" id="SSF57850">
    <property type="entry name" value="RING/U-box"/>
    <property type="match status" value="1"/>
</dbReference>
<protein>
    <recommendedName>
        <fullName evidence="3">RING-type domain-containing protein</fullName>
    </recommendedName>
</protein>
<dbReference type="EMBL" id="MK072398">
    <property type="protein sequence ID" value="AYV84035.1"/>
    <property type="molecule type" value="Genomic_DNA"/>
</dbReference>
<feature type="transmembrane region" description="Helical" evidence="2">
    <location>
        <begin position="22"/>
        <end position="46"/>
    </location>
</feature>
<keyword evidence="1" id="KW-0479">Metal-binding</keyword>
<accession>A0A3G5A9X4</accession>
<feature type="transmembrane region" description="Helical" evidence="2">
    <location>
        <begin position="267"/>
        <end position="290"/>
    </location>
</feature>
<evidence type="ECO:0000313" key="4">
    <source>
        <dbReference type="EMBL" id="AYV84035.1"/>
    </source>
</evidence>
<keyword evidence="1" id="KW-0862">Zinc</keyword>
<evidence type="ECO:0000259" key="3">
    <source>
        <dbReference type="PROSITE" id="PS50089"/>
    </source>
</evidence>
<keyword evidence="2" id="KW-0812">Transmembrane</keyword>